<dbReference type="GO" id="GO:0005743">
    <property type="term" value="C:mitochondrial inner membrane"/>
    <property type="evidence" value="ECO:0007669"/>
    <property type="project" value="UniProtKB-SubCell"/>
</dbReference>
<dbReference type="HOGENOM" id="CLU_2903985_0_0_1"/>
<protein>
    <recommendedName>
        <fullName evidence="3">COX assembly mitochondrial protein</fullName>
    </recommendedName>
</protein>
<evidence type="ECO:0000313" key="5">
    <source>
        <dbReference type="Proteomes" id="UP000011777"/>
    </source>
</evidence>
<keyword evidence="3" id="KW-0143">Chaperone</keyword>
<keyword evidence="3" id="KW-0999">Mitochondrion inner membrane</keyword>
<dbReference type="InterPro" id="IPR013892">
    <property type="entry name" value="Cyt_c_biogenesis_Cmc1-like"/>
</dbReference>
<comment type="function">
    <text evidence="3">Required for mitochondrial cytochrome c oxidase (COX) assembly and respiration.</text>
</comment>
<sequence length="62" mass="7578">MKQCKEANEASLACVAKYQTKEYLDLEKDEFIQEKMEKKKLYKLYVQQQREKQQQEKENESK</sequence>
<dbReference type="STRING" id="1245528.M3JFG6"/>
<evidence type="ECO:0000256" key="2">
    <source>
        <dbReference type="ARBA" id="ARBA00023157"/>
    </source>
</evidence>
<dbReference type="Pfam" id="PF08583">
    <property type="entry name" value="Cmc1"/>
    <property type="match status" value="1"/>
</dbReference>
<comment type="subcellular location">
    <subcellularLocation>
        <location evidence="3">Mitochondrion inner membrane</location>
    </subcellularLocation>
</comment>
<keyword evidence="2" id="KW-1015">Disulfide bond</keyword>
<dbReference type="AlphaFoldDB" id="M3JFG6"/>
<organism evidence="4 5">
    <name type="scientific">Candida maltosa (strain Xu316)</name>
    <name type="common">Yeast</name>
    <dbReference type="NCBI Taxonomy" id="1245528"/>
    <lineage>
        <taxon>Eukaryota</taxon>
        <taxon>Fungi</taxon>
        <taxon>Dikarya</taxon>
        <taxon>Ascomycota</taxon>
        <taxon>Saccharomycotina</taxon>
        <taxon>Pichiomycetes</taxon>
        <taxon>Debaryomycetaceae</taxon>
        <taxon>Candida/Lodderomyces clade</taxon>
        <taxon>Candida</taxon>
    </lineage>
</organism>
<gene>
    <name evidence="4" type="ORF">G210_5325</name>
</gene>
<proteinExistence type="inferred from homology"/>
<dbReference type="OrthoDB" id="6224010at2759"/>
<keyword evidence="3" id="KW-0472">Membrane</keyword>
<comment type="caution">
    <text evidence="4">The sequence shown here is derived from an EMBL/GenBank/DDBJ whole genome shotgun (WGS) entry which is preliminary data.</text>
</comment>
<name>M3JFG6_CANMX</name>
<dbReference type="EMBL" id="AOGT01000051">
    <property type="protein sequence ID" value="EMG50988.1"/>
    <property type="molecule type" value="Genomic_DNA"/>
</dbReference>
<keyword evidence="3" id="KW-0496">Mitochondrion</keyword>
<accession>M3JFG6</accession>
<comment type="similarity">
    <text evidence="1 3">Belongs to the CMC family.</text>
</comment>
<evidence type="ECO:0000256" key="3">
    <source>
        <dbReference type="RuleBase" id="RU364104"/>
    </source>
</evidence>
<dbReference type="Proteomes" id="UP000011777">
    <property type="component" value="Unassembled WGS sequence"/>
</dbReference>
<evidence type="ECO:0000313" key="4">
    <source>
        <dbReference type="EMBL" id="EMG50988.1"/>
    </source>
</evidence>
<reference evidence="4 5" key="1">
    <citation type="submission" date="2013-02" db="EMBL/GenBank/DDBJ databases">
        <title>Genome sequence of Candida maltosa Xu316, a potential industrial strain for xylitol and ethanol production.</title>
        <authorList>
            <person name="Yu J."/>
            <person name="Wang Q."/>
            <person name="Geng X."/>
            <person name="Bao W."/>
            <person name="He P."/>
            <person name="Cai J."/>
        </authorList>
    </citation>
    <scope>NUCLEOTIDE SEQUENCE [LARGE SCALE GENOMIC DNA]</scope>
    <source>
        <strain evidence="5">Xu316</strain>
    </source>
</reference>
<evidence type="ECO:0000256" key="1">
    <source>
        <dbReference type="ARBA" id="ARBA00007347"/>
    </source>
</evidence>
<keyword evidence="5" id="KW-1185">Reference proteome</keyword>